<reference evidence="8" key="1">
    <citation type="submission" date="2021-01" db="UniProtKB">
        <authorList>
            <consortium name="EnsemblPlants"/>
        </authorList>
    </citation>
    <scope>IDENTIFICATION</scope>
</reference>
<dbReference type="SMART" id="SM00774">
    <property type="entry name" value="WRKY"/>
    <property type="match status" value="1"/>
</dbReference>
<dbReference type="OMA" id="CTKSANP"/>
<feature type="compositionally biased region" description="Low complexity" evidence="6">
    <location>
        <begin position="71"/>
        <end position="81"/>
    </location>
</feature>
<comment type="subcellular location">
    <subcellularLocation>
        <location evidence="1">Nucleus</location>
    </subcellularLocation>
</comment>
<dbReference type="InterPro" id="IPR044810">
    <property type="entry name" value="WRKY_plant"/>
</dbReference>
<feature type="domain" description="WRKY" evidence="7">
    <location>
        <begin position="114"/>
        <end position="178"/>
    </location>
</feature>
<dbReference type="PANTHER" id="PTHR32096:SF36">
    <property type="entry name" value="WRKY TRANSCRIPTION FACTOR 41-RELATED"/>
    <property type="match status" value="1"/>
</dbReference>
<evidence type="ECO:0000256" key="4">
    <source>
        <dbReference type="ARBA" id="ARBA00023163"/>
    </source>
</evidence>
<keyword evidence="2" id="KW-0805">Transcription regulation</keyword>
<dbReference type="GO" id="GO:0000976">
    <property type="term" value="F:transcription cis-regulatory region binding"/>
    <property type="evidence" value="ECO:0007669"/>
    <property type="project" value="TreeGrafter"/>
</dbReference>
<evidence type="ECO:0000256" key="1">
    <source>
        <dbReference type="ARBA" id="ARBA00004123"/>
    </source>
</evidence>
<keyword evidence="5" id="KW-0539">Nucleus</keyword>
<evidence type="ECO:0000259" key="7">
    <source>
        <dbReference type="PROSITE" id="PS50811"/>
    </source>
</evidence>
<name>A0A7N0VKE2_KALFE</name>
<evidence type="ECO:0000256" key="5">
    <source>
        <dbReference type="ARBA" id="ARBA00023242"/>
    </source>
</evidence>
<evidence type="ECO:0000313" key="8">
    <source>
        <dbReference type="EnsemblPlants" id="Kaladp1109s0010.1.v1.1"/>
    </source>
</evidence>
<dbReference type="GO" id="GO:0003700">
    <property type="term" value="F:DNA-binding transcription factor activity"/>
    <property type="evidence" value="ECO:0007669"/>
    <property type="project" value="InterPro"/>
</dbReference>
<evidence type="ECO:0000256" key="6">
    <source>
        <dbReference type="SAM" id="MobiDB-lite"/>
    </source>
</evidence>
<feature type="compositionally biased region" description="Low complexity" evidence="6">
    <location>
        <begin position="185"/>
        <end position="195"/>
    </location>
</feature>
<evidence type="ECO:0000256" key="2">
    <source>
        <dbReference type="ARBA" id="ARBA00023015"/>
    </source>
</evidence>
<dbReference type="InterPro" id="IPR036576">
    <property type="entry name" value="WRKY_dom_sf"/>
</dbReference>
<dbReference type="AlphaFoldDB" id="A0A7N0VKE2"/>
<sequence>MEATRSNRPWEHQALINELKQGRELAKQLRNHLNPSTASSQTRQFLVEKIISSYEKTLAKLNRSSLPVAPSPSDNNTSSSKNSHKSQGSDHHASKKRKAMPKWTKQVQVKSQTGLEGQVDDGHGWRKYGQKNIQGVIHPRGYYRCTNRHVQSCLATKQVQRSDQDPTIFHITYRGQHNCTKSANPTTQPQQQPDAQQKRTKLFHTHDSFRFSFGVRKEQMSMSLEEEQMFPTFSSFPATSDSNFSPLYICPPTSESDFYTPCHVAGFGLSQLNVHRSESDLAETAGSCLNSVLNSPTGVLDLHLDFPTGSATTDFDSTFLFDFE</sequence>
<protein>
    <recommendedName>
        <fullName evidence="7">WRKY domain-containing protein</fullName>
    </recommendedName>
</protein>
<dbReference type="PANTHER" id="PTHR32096">
    <property type="entry name" value="WRKY TRANSCRIPTION FACTOR 30-RELATED-RELATED"/>
    <property type="match status" value="1"/>
</dbReference>
<evidence type="ECO:0000256" key="3">
    <source>
        <dbReference type="ARBA" id="ARBA00023125"/>
    </source>
</evidence>
<dbReference type="PROSITE" id="PS50811">
    <property type="entry name" value="WRKY"/>
    <property type="match status" value="1"/>
</dbReference>
<keyword evidence="4" id="KW-0804">Transcription</keyword>
<dbReference type="SUPFAM" id="SSF118290">
    <property type="entry name" value="WRKY DNA-binding domain"/>
    <property type="match status" value="1"/>
</dbReference>
<dbReference type="Gramene" id="Kaladp1109s0010.1.v1.1">
    <property type="protein sequence ID" value="Kaladp1109s0010.1.v1.1"/>
    <property type="gene ID" value="Kaladp1109s0010.v1.1"/>
</dbReference>
<keyword evidence="9" id="KW-1185">Reference proteome</keyword>
<keyword evidence="3" id="KW-0238">DNA-binding</keyword>
<dbReference type="Gene3D" id="2.20.25.80">
    <property type="entry name" value="WRKY domain"/>
    <property type="match status" value="1"/>
</dbReference>
<evidence type="ECO:0000313" key="9">
    <source>
        <dbReference type="Proteomes" id="UP000594263"/>
    </source>
</evidence>
<feature type="region of interest" description="Disordered" evidence="6">
    <location>
        <begin position="178"/>
        <end position="198"/>
    </location>
</feature>
<dbReference type="Proteomes" id="UP000594263">
    <property type="component" value="Unplaced"/>
</dbReference>
<accession>A0A7N0VKE2</accession>
<dbReference type="GO" id="GO:0005634">
    <property type="term" value="C:nucleus"/>
    <property type="evidence" value="ECO:0007669"/>
    <property type="project" value="UniProtKB-SubCell"/>
</dbReference>
<proteinExistence type="predicted"/>
<organism evidence="8 9">
    <name type="scientific">Kalanchoe fedtschenkoi</name>
    <name type="common">Lavender scallops</name>
    <name type="synonym">South American air plant</name>
    <dbReference type="NCBI Taxonomy" id="63787"/>
    <lineage>
        <taxon>Eukaryota</taxon>
        <taxon>Viridiplantae</taxon>
        <taxon>Streptophyta</taxon>
        <taxon>Embryophyta</taxon>
        <taxon>Tracheophyta</taxon>
        <taxon>Spermatophyta</taxon>
        <taxon>Magnoliopsida</taxon>
        <taxon>eudicotyledons</taxon>
        <taxon>Gunneridae</taxon>
        <taxon>Pentapetalae</taxon>
        <taxon>Saxifragales</taxon>
        <taxon>Crassulaceae</taxon>
        <taxon>Kalanchoe</taxon>
    </lineage>
</organism>
<dbReference type="Pfam" id="PF03106">
    <property type="entry name" value="WRKY"/>
    <property type="match status" value="1"/>
</dbReference>
<dbReference type="InterPro" id="IPR003657">
    <property type="entry name" value="WRKY_dom"/>
</dbReference>
<dbReference type="EnsemblPlants" id="Kaladp1109s0010.1.v1.1">
    <property type="protein sequence ID" value="Kaladp1109s0010.1.v1.1"/>
    <property type="gene ID" value="Kaladp1109s0010.v1.1"/>
</dbReference>
<feature type="region of interest" description="Disordered" evidence="6">
    <location>
        <begin position="63"/>
        <end position="104"/>
    </location>
</feature>